<keyword evidence="3" id="KW-0255">Endonuclease</keyword>
<feature type="domain" description="Restriction endonuclease type IV Mrr" evidence="2">
    <location>
        <begin position="181"/>
        <end position="284"/>
    </location>
</feature>
<dbReference type="GO" id="GO:0003677">
    <property type="term" value="F:DNA binding"/>
    <property type="evidence" value="ECO:0007669"/>
    <property type="project" value="InterPro"/>
</dbReference>
<comment type="caution">
    <text evidence="3">The sequence shown here is derived from an EMBL/GenBank/DDBJ whole genome shotgun (WGS) entry which is preliminary data.</text>
</comment>
<evidence type="ECO:0000313" key="4">
    <source>
        <dbReference type="Proteomes" id="UP000252586"/>
    </source>
</evidence>
<dbReference type="InterPro" id="IPR011335">
    <property type="entry name" value="Restrct_endonuc-II-like"/>
</dbReference>
<evidence type="ECO:0000259" key="2">
    <source>
        <dbReference type="Pfam" id="PF04471"/>
    </source>
</evidence>
<dbReference type="EMBL" id="QNRE01000019">
    <property type="protein sequence ID" value="RBO83085.1"/>
    <property type="molecule type" value="Genomic_DNA"/>
</dbReference>
<dbReference type="GO" id="GO:0004519">
    <property type="term" value="F:endonuclease activity"/>
    <property type="evidence" value="ECO:0007669"/>
    <property type="project" value="UniProtKB-KW"/>
</dbReference>
<evidence type="ECO:0000256" key="1">
    <source>
        <dbReference type="SAM" id="Coils"/>
    </source>
</evidence>
<reference evidence="3 4" key="1">
    <citation type="submission" date="2018-06" db="EMBL/GenBank/DDBJ databases">
        <title>Genomic Encyclopedia of Type Strains, Phase IV (KMG-IV): sequencing the most valuable type-strain genomes for metagenomic binning, comparative biology and taxonomic classification.</title>
        <authorList>
            <person name="Goeker M."/>
        </authorList>
    </citation>
    <scope>NUCLEOTIDE SEQUENCE [LARGE SCALE GENOMIC DNA]</scope>
    <source>
        <strain evidence="3 4">DSM 44599</strain>
    </source>
</reference>
<organism evidence="3 4">
    <name type="scientific">Nocardia puris</name>
    <dbReference type="NCBI Taxonomy" id="208602"/>
    <lineage>
        <taxon>Bacteria</taxon>
        <taxon>Bacillati</taxon>
        <taxon>Actinomycetota</taxon>
        <taxon>Actinomycetes</taxon>
        <taxon>Mycobacteriales</taxon>
        <taxon>Nocardiaceae</taxon>
        <taxon>Nocardia</taxon>
    </lineage>
</organism>
<keyword evidence="3" id="KW-0378">Hydrolase</keyword>
<dbReference type="Pfam" id="PF04471">
    <property type="entry name" value="Mrr_cat"/>
    <property type="match status" value="1"/>
</dbReference>
<dbReference type="Proteomes" id="UP000252586">
    <property type="component" value="Unassembled WGS sequence"/>
</dbReference>
<dbReference type="InterPro" id="IPR007560">
    <property type="entry name" value="Restrct_endonuc_IV_Mrr"/>
</dbReference>
<dbReference type="GO" id="GO:0009307">
    <property type="term" value="P:DNA restriction-modification system"/>
    <property type="evidence" value="ECO:0007669"/>
    <property type="project" value="InterPro"/>
</dbReference>
<dbReference type="STRING" id="1210090.GCA_001613185_04844"/>
<gene>
    <name evidence="3" type="ORF">DFR74_1197</name>
</gene>
<accession>A0A366CZJ7</accession>
<dbReference type="SUPFAM" id="SSF52980">
    <property type="entry name" value="Restriction endonuclease-like"/>
    <property type="match status" value="1"/>
</dbReference>
<feature type="coiled-coil region" evidence="1">
    <location>
        <begin position="105"/>
        <end position="149"/>
    </location>
</feature>
<evidence type="ECO:0000313" key="3">
    <source>
        <dbReference type="EMBL" id="RBO83085.1"/>
    </source>
</evidence>
<protein>
    <submittedName>
        <fullName evidence="3">Restriction endonuclease</fullName>
    </submittedName>
</protein>
<keyword evidence="4" id="KW-1185">Reference proteome</keyword>
<sequence length="318" mass="37050">MYGERKVTLTRRHTRISAQAYQALRKALPAIVWYKARTLKPFLKAAFREHPELLDGVDFKTPTKWEITDTVVDRLLAGESRYRDTTLHLMLEVANMTRFPDLEDLEDSEQRISIARKAVAEMRRHTEGYEILQDERERLAAEHAVLEQQLASRRAFENTLQTMHQDFLRLHQLDNPHSRGKAFELFLLHLFGLFDLNPRGAYELEREQIDGAFTLDSDDYILEARWRKEKVTREQADAFARKVERKHKNASGLIVSVTGFTKDAINEYASATPFLTMDGTDLFYVLDNRVRLDELLARKKRHASETGECYFPVSMMLT</sequence>
<dbReference type="AlphaFoldDB" id="A0A366CZJ7"/>
<proteinExistence type="predicted"/>
<name>A0A366CZJ7_9NOCA</name>
<keyword evidence="1" id="KW-0175">Coiled coil</keyword>
<keyword evidence="3" id="KW-0540">Nuclease</keyword>